<dbReference type="EMBL" id="CAWYQH010000108">
    <property type="protein sequence ID" value="CAK8689334.1"/>
    <property type="molecule type" value="Genomic_DNA"/>
</dbReference>
<feature type="transmembrane region" description="Helical" evidence="7">
    <location>
        <begin position="204"/>
        <end position="231"/>
    </location>
</feature>
<dbReference type="PANTHER" id="PTHR24372">
    <property type="entry name" value="GLYCOPROTEIN HORMONE RECEPTOR"/>
    <property type="match status" value="1"/>
</dbReference>
<feature type="transmembrane region" description="Helical" evidence="7">
    <location>
        <begin position="462"/>
        <end position="487"/>
    </location>
</feature>
<dbReference type="Pfam" id="PF00001">
    <property type="entry name" value="7tm_1"/>
    <property type="match status" value="1"/>
</dbReference>
<feature type="transmembrane region" description="Helical" evidence="7">
    <location>
        <begin position="243"/>
        <end position="264"/>
    </location>
</feature>
<dbReference type="Gene3D" id="1.20.1070.10">
    <property type="entry name" value="Rhodopsin 7-helix transmembrane proteins"/>
    <property type="match status" value="2"/>
</dbReference>
<keyword evidence="5 7" id="KW-1133">Transmembrane helix</keyword>
<dbReference type="InterPro" id="IPR017452">
    <property type="entry name" value="GPCR_Rhodpsn_7TM"/>
</dbReference>
<dbReference type="PROSITE" id="PS50262">
    <property type="entry name" value="G_PROTEIN_RECEP_F1_2"/>
    <property type="match status" value="1"/>
</dbReference>
<evidence type="ECO:0000256" key="5">
    <source>
        <dbReference type="ARBA" id="ARBA00022989"/>
    </source>
</evidence>
<organism evidence="9 10">
    <name type="scientific">Clavelina lepadiformis</name>
    <name type="common">Light-bulb sea squirt</name>
    <name type="synonym">Ascidia lepadiformis</name>
    <dbReference type="NCBI Taxonomy" id="159417"/>
    <lineage>
        <taxon>Eukaryota</taxon>
        <taxon>Metazoa</taxon>
        <taxon>Chordata</taxon>
        <taxon>Tunicata</taxon>
        <taxon>Ascidiacea</taxon>
        <taxon>Aplousobranchia</taxon>
        <taxon>Clavelinidae</taxon>
        <taxon>Clavelina</taxon>
    </lineage>
</organism>
<feature type="transmembrane region" description="Helical" evidence="7">
    <location>
        <begin position="419"/>
        <end position="442"/>
    </location>
</feature>
<evidence type="ECO:0000256" key="1">
    <source>
        <dbReference type="ARBA" id="ARBA00004370"/>
    </source>
</evidence>
<evidence type="ECO:0000259" key="8">
    <source>
        <dbReference type="PROSITE" id="PS50262"/>
    </source>
</evidence>
<keyword evidence="2" id="KW-0433">Leucine-rich repeat</keyword>
<keyword evidence="4" id="KW-0677">Repeat</keyword>
<keyword evidence="10" id="KW-1185">Reference proteome</keyword>
<feature type="transmembrane region" description="Helical" evidence="7">
    <location>
        <begin position="155"/>
        <end position="184"/>
    </location>
</feature>
<evidence type="ECO:0000313" key="9">
    <source>
        <dbReference type="EMBL" id="CAK8689334.1"/>
    </source>
</evidence>
<feature type="transmembrane region" description="Helical" evidence="7">
    <location>
        <begin position="113"/>
        <end position="134"/>
    </location>
</feature>
<evidence type="ECO:0000256" key="3">
    <source>
        <dbReference type="ARBA" id="ARBA00022692"/>
    </source>
</evidence>
<evidence type="ECO:0000256" key="4">
    <source>
        <dbReference type="ARBA" id="ARBA00022737"/>
    </source>
</evidence>
<evidence type="ECO:0000256" key="6">
    <source>
        <dbReference type="ARBA" id="ARBA00023136"/>
    </source>
</evidence>
<dbReference type="PRINTS" id="PR00237">
    <property type="entry name" value="GPCRRHODOPSN"/>
</dbReference>
<name>A0ABP0GC09_CLALP</name>
<comment type="caution">
    <text evidence="9">The sequence shown here is derived from an EMBL/GenBank/DDBJ whole genome shotgun (WGS) entry which is preliminary data.</text>
</comment>
<dbReference type="InterPro" id="IPR000276">
    <property type="entry name" value="GPCR_Rhodpsn"/>
</dbReference>
<evidence type="ECO:0000256" key="7">
    <source>
        <dbReference type="SAM" id="Phobius"/>
    </source>
</evidence>
<evidence type="ECO:0000256" key="2">
    <source>
        <dbReference type="ARBA" id="ARBA00022614"/>
    </source>
</evidence>
<dbReference type="Proteomes" id="UP001642483">
    <property type="component" value="Unassembled WGS sequence"/>
</dbReference>
<feature type="domain" description="G-protein coupled receptors family 1 profile" evidence="8">
    <location>
        <begin position="130"/>
        <end position="482"/>
    </location>
</feature>
<dbReference type="PANTHER" id="PTHR24372:SF77">
    <property type="entry name" value="G-PROTEIN COUPLED RECEPTORS FAMILY 1 PROFILE DOMAIN-CONTAINING PROTEIN"/>
    <property type="match status" value="1"/>
</dbReference>
<dbReference type="SUPFAM" id="SSF81321">
    <property type="entry name" value="Family A G protein-coupled receptor-like"/>
    <property type="match status" value="1"/>
</dbReference>
<proteinExistence type="predicted"/>
<comment type="subcellular location">
    <subcellularLocation>
        <location evidence="1">Membrane</location>
    </subcellularLocation>
</comment>
<gene>
    <name evidence="9" type="ORF">CVLEPA_LOCUS21353</name>
</gene>
<evidence type="ECO:0000313" key="10">
    <source>
        <dbReference type="Proteomes" id="UP001642483"/>
    </source>
</evidence>
<accession>A0ABP0GC09</accession>
<protein>
    <recommendedName>
        <fullName evidence="8">G-protein coupled receptors family 1 profile domain-containing protein</fullName>
    </recommendedName>
</protein>
<keyword evidence="3 7" id="KW-0812">Transmembrane</keyword>
<keyword evidence="6 7" id="KW-0472">Membrane</keyword>
<sequence length="504" mass="57916">MSEFSLRNIAFCGKYPCIQMEENICDKLNSITTKTWEQMFLNTVIRLQLRFADEIKTTNDQNFSFFKCPSTEFSVNRYVCSMDSNVTANNSICVNRCGVSSCRGKLDTYDSNFVMFGGFYLALGCLAIVGNVVVTFEKLKTLYAKKQTLSKVEKAYQTMVLSLSIADFCMGIYCLTLGIVGINFVRKPYDAADKSKWLASSTCISLGLINFISSQVSVSTLVVISFFRLFCACHPFKTIPSKAIAGSLIVFWTIWIAISLIPILPSTATIFSRGRRIPLCDNDLAVNQMECVFNQIRLNINKRCNFRQERTATFDQLWNETVTNENFSNLSETHDYYNHQSICTMRYLVGENDKANVFTIPILAFNLLAFFCILVSHVGIYFITVWKTSKMRGKRISQSFQTNIPHQQSRENKEIRRRMCLIIATDFCCWMPVIVTSLLYFFSSFGQSECKLQEKRQTLRQWFPYIVVILLPINSVINPLIYSTLLWQSLWKKLFLQFKCNTVE</sequence>
<reference evidence="9 10" key="1">
    <citation type="submission" date="2024-02" db="EMBL/GenBank/DDBJ databases">
        <authorList>
            <person name="Daric V."/>
            <person name="Darras S."/>
        </authorList>
    </citation>
    <scope>NUCLEOTIDE SEQUENCE [LARGE SCALE GENOMIC DNA]</scope>
</reference>
<feature type="transmembrane region" description="Helical" evidence="7">
    <location>
        <begin position="362"/>
        <end position="386"/>
    </location>
</feature>